<keyword evidence="2" id="KW-0547">Nucleotide-binding</keyword>
<comment type="similarity">
    <text evidence="4">Belongs to the adenylate kinase family.</text>
</comment>
<dbReference type="OMA" id="IHHISIG"/>
<dbReference type="STRING" id="158441.A0A226EHG2"/>
<dbReference type="PROSITE" id="PS00113">
    <property type="entry name" value="ADENYLATE_KINASE"/>
    <property type="match status" value="1"/>
</dbReference>
<dbReference type="Pfam" id="PF00406">
    <property type="entry name" value="ADK"/>
    <property type="match status" value="2"/>
</dbReference>
<evidence type="ECO:0000313" key="6">
    <source>
        <dbReference type="Proteomes" id="UP000198287"/>
    </source>
</evidence>
<dbReference type="AlphaFoldDB" id="A0A226EHG2"/>
<dbReference type="OrthoDB" id="439792at2759"/>
<proteinExistence type="inferred from homology"/>
<dbReference type="HAMAP" id="MF_00235">
    <property type="entry name" value="Adenylate_kinase_Adk"/>
    <property type="match status" value="1"/>
</dbReference>
<dbReference type="GO" id="GO:0006139">
    <property type="term" value="P:nucleobase-containing compound metabolic process"/>
    <property type="evidence" value="ECO:0007669"/>
    <property type="project" value="InterPro"/>
</dbReference>
<organism evidence="5 6">
    <name type="scientific">Folsomia candida</name>
    <name type="common">Springtail</name>
    <dbReference type="NCBI Taxonomy" id="158441"/>
    <lineage>
        <taxon>Eukaryota</taxon>
        <taxon>Metazoa</taxon>
        <taxon>Ecdysozoa</taxon>
        <taxon>Arthropoda</taxon>
        <taxon>Hexapoda</taxon>
        <taxon>Collembola</taxon>
        <taxon>Entomobryomorpha</taxon>
        <taxon>Isotomoidea</taxon>
        <taxon>Isotomidae</taxon>
        <taxon>Proisotominae</taxon>
        <taxon>Folsomia</taxon>
    </lineage>
</organism>
<keyword evidence="6" id="KW-1185">Reference proteome</keyword>
<dbReference type="GO" id="GO:0005524">
    <property type="term" value="F:ATP binding"/>
    <property type="evidence" value="ECO:0007669"/>
    <property type="project" value="InterPro"/>
</dbReference>
<keyword evidence="1 4" id="KW-0808">Transferase</keyword>
<comment type="caution">
    <text evidence="5">The sequence shown here is derived from an EMBL/GenBank/DDBJ whole genome shotgun (WGS) entry which is preliminary data.</text>
</comment>
<evidence type="ECO:0000256" key="4">
    <source>
        <dbReference type="RuleBase" id="RU003330"/>
    </source>
</evidence>
<dbReference type="InterPro" id="IPR000850">
    <property type="entry name" value="Adenylat/UMP-CMP_kin"/>
</dbReference>
<dbReference type="InterPro" id="IPR033690">
    <property type="entry name" value="Adenylat_kinase_CS"/>
</dbReference>
<dbReference type="Gene3D" id="3.40.50.300">
    <property type="entry name" value="P-loop containing nucleotide triphosphate hydrolases"/>
    <property type="match status" value="2"/>
</dbReference>
<accession>A0A226EHG2</accession>
<evidence type="ECO:0000256" key="2">
    <source>
        <dbReference type="ARBA" id="ARBA00022741"/>
    </source>
</evidence>
<dbReference type="Proteomes" id="UP000198287">
    <property type="component" value="Unassembled WGS sequence"/>
</dbReference>
<dbReference type="CDD" id="cd01428">
    <property type="entry name" value="ADK"/>
    <property type="match status" value="1"/>
</dbReference>
<sequence length="187" mass="20874">MGGCCGKNSKEAQIEKDLKSGKKPILWIVGGPGSGKGTQCTRLAQKYKLAHISSGDLLRAEVLNVLDLLKKGMIEWYEGSNGFLIDGYPREVIQGKEFEEKIGPCTKIVYFEVSDAVMKQRLMQRGKDSGRVDDNEETIANRIKIFHELSEPVIQEYASIVLTISGEQEPDDVFNQCCENLDPLFKT</sequence>
<dbReference type="EMBL" id="LNIX01000004">
    <property type="protein sequence ID" value="OXA56161.1"/>
    <property type="molecule type" value="Genomic_DNA"/>
</dbReference>
<reference evidence="5 6" key="1">
    <citation type="submission" date="2015-12" db="EMBL/GenBank/DDBJ databases">
        <title>The genome of Folsomia candida.</title>
        <authorList>
            <person name="Faddeeva A."/>
            <person name="Derks M.F."/>
            <person name="Anvar Y."/>
            <person name="Smit S."/>
            <person name="Van Straalen N."/>
            <person name="Roelofs D."/>
        </authorList>
    </citation>
    <scope>NUCLEOTIDE SEQUENCE [LARGE SCALE GENOMIC DNA]</scope>
    <source>
        <strain evidence="5 6">VU population</strain>
        <tissue evidence="5">Whole body</tissue>
    </source>
</reference>
<evidence type="ECO:0000313" key="5">
    <source>
        <dbReference type="EMBL" id="OXA56161.1"/>
    </source>
</evidence>
<evidence type="ECO:0000256" key="1">
    <source>
        <dbReference type="ARBA" id="ARBA00022679"/>
    </source>
</evidence>
<keyword evidence="3 4" id="KW-0418">Kinase</keyword>
<dbReference type="PRINTS" id="PR00094">
    <property type="entry name" value="ADENYLTKNASE"/>
</dbReference>
<name>A0A226EHG2_FOLCA</name>
<protein>
    <submittedName>
        <fullName evidence="5">Adenylate kinase isoenzyme 1</fullName>
    </submittedName>
</protein>
<gene>
    <name evidence="5" type="ORF">Fcan01_09772</name>
</gene>
<dbReference type="InterPro" id="IPR027417">
    <property type="entry name" value="P-loop_NTPase"/>
</dbReference>
<dbReference type="SUPFAM" id="SSF52540">
    <property type="entry name" value="P-loop containing nucleoside triphosphate hydrolases"/>
    <property type="match status" value="1"/>
</dbReference>
<dbReference type="PANTHER" id="PTHR23359">
    <property type="entry name" value="NUCLEOTIDE KINASE"/>
    <property type="match status" value="1"/>
</dbReference>
<dbReference type="GO" id="GO:0019205">
    <property type="term" value="F:nucleobase-containing compound kinase activity"/>
    <property type="evidence" value="ECO:0007669"/>
    <property type="project" value="InterPro"/>
</dbReference>
<evidence type="ECO:0000256" key="3">
    <source>
        <dbReference type="ARBA" id="ARBA00022777"/>
    </source>
</evidence>